<dbReference type="Gramene" id="OB02G31760.1">
    <property type="protein sequence ID" value="OB02G31760.1"/>
    <property type="gene ID" value="OB02G31760"/>
</dbReference>
<proteinExistence type="predicted"/>
<evidence type="ECO:0000313" key="3">
    <source>
        <dbReference type="Proteomes" id="UP000006038"/>
    </source>
</evidence>
<feature type="chain" id="PRO_5003773437" description="Secreted protein" evidence="1">
    <location>
        <begin position="21"/>
        <end position="86"/>
    </location>
</feature>
<protein>
    <recommendedName>
        <fullName evidence="4">Secreted protein</fullName>
    </recommendedName>
</protein>
<name>J3LEV9_ORYBR</name>
<accession>J3LEV9</accession>
<sequence length="86" mass="10116">MKFRMIRFLQFVFCVTHSQGRKHGEMRASRCHVAIPELRTVQREVKKNGADYRITIHSTVKWFSNTPRINSSAMPDHINCEPYILP</sequence>
<reference evidence="2" key="1">
    <citation type="submission" date="2013-04" db="UniProtKB">
        <authorList>
            <consortium name="EnsemblPlants"/>
        </authorList>
    </citation>
    <scope>IDENTIFICATION</scope>
</reference>
<evidence type="ECO:0000256" key="1">
    <source>
        <dbReference type="SAM" id="SignalP"/>
    </source>
</evidence>
<dbReference type="Proteomes" id="UP000006038">
    <property type="component" value="Unassembled WGS sequence"/>
</dbReference>
<dbReference type="EnsemblPlants" id="OB02G31760.1">
    <property type="protein sequence ID" value="OB02G31760.1"/>
    <property type="gene ID" value="OB02G31760"/>
</dbReference>
<evidence type="ECO:0000313" key="2">
    <source>
        <dbReference type="EnsemblPlants" id="OB02G31760.1"/>
    </source>
</evidence>
<feature type="signal peptide" evidence="1">
    <location>
        <begin position="1"/>
        <end position="20"/>
    </location>
</feature>
<dbReference type="AlphaFoldDB" id="J3LEV9"/>
<keyword evidence="3" id="KW-1185">Reference proteome</keyword>
<keyword evidence="1" id="KW-0732">Signal</keyword>
<dbReference type="HOGENOM" id="CLU_2501525_0_0_1"/>
<evidence type="ECO:0008006" key="4">
    <source>
        <dbReference type="Google" id="ProtNLM"/>
    </source>
</evidence>
<organism evidence="2">
    <name type="scientific">Oryza brachyantha</name>
    <name type="common">malo sina</name>
    <dbReference type="NCBI Taxonomy" id="4533"/>
    <lineage>
        <taxon>Eukaryota</taxon>
        <taxon>Viridiplantae</taxon>
        <taxon>Streptophyta</taxon>
        <taxon>Embryophyta</taxon>
        <taxon>Tracheophyta</taxon>
        <taxon>Spermatophyta</taxon>
        <taxon>Magnoliopsida</taxon>
        <taxon>Liliopsida</taxon>
        <taxon>Poales</taxon>
        <taxon>Poaceae</taxon>
        <taxon>BOP clade</taxon>
        <taxon>Oryzoideae</taxon>
        <taxon>Oryzeae</taxon>
        <taxon>Oryzinae</taxon>
        <taxon>Oryza</taxon>
    </lineage>
</organism>